<gene>
    <name evidence="2" type="ORF">GCM10010912_07760</name>
</gene>
<proteinExistence type="predicted"/>
<evidence type="ECO:0008006" key="4">
    <source>
        <dbReference type="Google" id="ProtNLM"/>
    </source>
</evidence>
<dbReference type="EMBL" id="BMKR01000003">
    <property type="protein sequence ID" value="GGF65190.1"/>
    <property type="molecule type" value="Genomic_DNA"/>
</dbReference>
<accession>A0A917C262</accession>
<organism evidence="2 3">
    <name type="scientific">Paenibacillus albidus</name>
    <dbReference type="NCBI Taxonomy" id="2041023"/>
    <lineage>
        <taxon>Bacteria</taxon>
        <taxon>Bacillati</taxon>
        <taxon>Bacillota</taxon>
        <taxon>Bacilli</taxon>
        <taxon>Bacillales</taxon>
        <taxon>Paenibacillaceae</taxon>
        <taxon>Paenibacillus</taxon>
    </lineage>
</organism>
<keyword evidence="3" id="KW-1185">Reference proteome</keyword>
<reference evidence="2" key="2">
    <citation type="submission" date="2020-09" db="EMBL/GenBank/DDBJ databases">
        <authorList>
            <person name="Sun Q."/>
            <person name="Zhou Y."/>
        </authorList>
    </citation>
    <scope>NUCLEOTIDE SEQUENCE</scope>
    <source>
        <strain evidence="2">CGMCC 1.16134</strain>
    </source>
</reference>
<protein>
    <recommendedName>
        <fullName evidence="4">DUF4367 domain-containing protein</fullName>
    </recommendedName>
</protein>
<evidence type="ECO:0000313" key="3">
    <source>
        <dbReference type="Proteomes" id="UP000637643"/>
    </source>
</evidence>
<feature type="chain" id="PRO_5037219535" description="DUF4367 domain-containing protein" evidence="1">
    <location>
        <begin position="27"/>
        <end position="280"/>
    </location>
</feature>
<sequence>MKLQRIAIAVTSLALLLGSAYEPASAANRSAASSAAAASNATQSQKNIKAQVDAVALKKKNPGEIYYVYVNDKKYNPGGYAYQAFSYGLPFKNYEQYVQKAESLKPPFLQLPQAPEGFKFNSAYIGAYKPNPKTIEGQKLSKQVVAEGKASGKQVYIKKVTDKRLNVSLTYKENSSTPSGQAFLAITAEPAGTLDPTIEYVPALAEPEKLEVEGQELTYKTGDALVYKTANSPAINSSQGAHYLEWVDSRTQISYTIYLSGGDTKKEALVGVAEQIITGQ</sequence>
<name>A0A917C262_9BACL</name>
<dbReference type="Proteomes" id="UP000637643">
    <property type="component" value="Unassembled WGS sequence"/>
</dbReference>
<feature type="signal peptide" evidence="1">
    <location>
        <begin position="1"/>
        <end position="26"/>
    </location>
</feature>
<reference evidence="2" key="1">
    <citation type="journal article" date="2014" name="Int. J. Syst. Evol. Microbiol.">
        <title>Complete genome sequence of Corynebacterium casei LMG S-19264T (=DSM 44701T), isolated from a smear-ripened cheese.</title>
        <authorList>
            <consortium name="US DOE Joint Genome Institute (JGI-PGF)"/>
            <person name="Walter F."/>
            <person name="Albersmeier A."/>
            <person name="Kalinowski J."/>
            <person name="Ruckert C."/>
        </authorList>
    </citation>
    <scope>NUCLEOTIDE SEQUENCE</scope>
    <source>
        <strain evidence="2">CGMCC 1.16134</strain>
    </source>
</reference>
<dbReference type="RefSeq" id="WP_189022293.1">
    <property type="nucleotide sequence ID" value="NZ_BMKR01000003.1"/>
</dbReference>
<evidence type="ECO:0000313" key="2">
    <source>
        <dbReference type="EMBL" id="GGF65190.1"/>
    </source>
</evidence>
<comment type="caution">
    <text evidence="2">The sequence shown here is derived from an EMBL/GenBank/DDBJ whole genome shotgun (WGS) entry which is preliminary data.</text>
</comment>
<dbReference type="AlphaFoldDB" id="A0A917C262"/>
<evidence type="ECO:0000256" key="1">
    <source>
        <dbReference type="SAM" id="SignalP"/>
    </source>
</evidence>
<keyword evidence="1" id="KW-0732">Signal</keyword>